<sequence>MKIQRLYSLLIAIVVLVLAACGGGGGGVKLGAFPAITKTEGDAPFKLTAPSSASPAAFAFTSGDSSVASVSGDMVTVLLAGTSTITAGQPQMGSYNPTSTSAVLTVLARVCAAPTVRDNGKCVQPCAAPAKRENGVCVAPAVAASVVVKSPLTWMPVTFPASYADANAFCTTSVINGQTGWRLPTEFDLSNLYTSGSMNGQGWKLDRTWTSTSGSGGVASHVVVSLANGSLNDQANDNSAYVACVR</sequence>
<protein>
    <recommendedName>
        <fullName evidence="3">DUF1566 domain-containing protein</fullName>
    </recommendedName>
</protein>
<dbReference type="OrthoDB" id="8755369at2"/>
<dbReference type="EMBL" id="PDOB01000006">
    <property type="protein sequence ID" value="PIL40685.1"/>
    <property type="molecule type" value="Genomic_DNA"/>
</dbReference>
<evidence type="ECO:0000313" key="1">
    <source>
        <dbReference type="EMBL" id="PIL40685.1"/>
    </source>
</evidence>
<accession>A0A2G8T3Q7</accession>
<dbReference type="RefSeq" id="WP_099915066.1">
    <property type="nucleotide sequence ID" value="NZ_BMHS01000002.1"/>
</dbReference>
<name>A0A2G8T3Q7_9BURK</name>
<organism evidence="1 2">
    <name type="scientific">Massilia psychrophila</name>
    <dbReference type="NCBI Taxonomy" id="1603353"/>
    <lineage>
        <taxon>Bacteria</taxon>
        <taxon>Pseudomonadati</taxon>
        <taxon>Pseudomonadota</taxon>
        <taxon>Betaproteobacteria</taxon>
        <taxon>Burkholderiales</taxon>
        <taxon>Oxalobacteraceae</taxon>
        <taxon>Telluria group</taxon>
        <taxon>Massilia</taxon>
    </lineage>
</organism>
<dbReference type="Proteomes" id="UP000228593">
    <property type="component" value="Unassembled WGS sequence"/>
</dbReference>
<evidence type="ECO:0000313" key="2">
    <source>
        <dbReference type="Proteomes" id="UP000228593"/>
    </source>
</evidence>
<dbReference type="Gene3D" id="2.60.40.1080">
    <property type="match status" value="1"/>
</dbReference>
<dbReference type="InterPro" id="IPR008964">
    <property type="entry name" value="Invasin/intimin_cell_adhesion"/>
</dbReference>
<evidence type="ECO:0008006" key="3">
    <source>
        <dbReference type="Google" id="ProtNLM"/>
    </source>
</evidence>
<comment type="caution">
    <text evidence="1">The sequence shown here is derived from an EMBL/GenBank/DDBJ whole genome shotgun (WGS) entry which is preliminary data.</text>
</comment>
<dbReference type="PROSITE" id="PS51257">
    <property type="entry name" value="PROKAR_LIPOPROTEIN"/>
    <property type="match status" value="1"/>
</dbReference>
<dbReference type="SUPFAM" id="SSF49373">
    <property type="entry name" value="Invasin/intimin cell-adhesion fragments"/>
    <property type="match status" value="1"/>
</dbReference>
<dbReference type="AlphaFoldDB" id="A0A2G8T3Q7"/>
<reference evidence="1 2" key="1">
    <citation type="submission" date="2017-10" db="EMBL/GenBank/DDBJ databases">
        <title>Massilia psychrophilum sp. nov., a novel purple-pigmented bacterium isolated from Tianshan glacier, Xinjiang Municipality, China.</title>
        <authorList>
            <person name="Wang H."/>
        </authorList>
    </citation>
    <scope>NUCLEOTIDE SEQUENCE [LARGE SCALE GENOMIC DNA]</scope>
    <source>
        <strain evidence="1 2">JCM 30813</strain>
    </source>
</reference>
<proteinExistence type="predicted"/>
<gene>
    <name evidence="1" type="ORF">CR103_05795</name>
</gene>
<keyword evidence="2" id="KW-1185">Reference proteome</keyword>